<evidence type="ECO:0000259" key="2">
    <source>
        <dbReference type="Pfam" id="PF00144"/>
    </source>
</evidence>
<dbReference type="SUPFAM" id="SSF56601">
    <property type="entry name" value="beta-lactamase/transpeptidase-like"/>
    <property type="match status" value="1"/>
</dbReference>
<dbReference type="GO" id="GO:0016787">
    <property type="term" value="F:hydrolase activity"/>
    <property type="evidence" value="ECO:0007669"/>
    <property type="project" value="UniProtKB-KW"/>
</dbReference>
<gene>
    <name evidence="4" type="ORF">GRI68_06645</name>
</gene>
<evidence type="ECO:0000313" key="5">
    <source>
        <dbReference type="Proteomes" id="UP000429229"/>
    </source>
</evidence>
<organism evidence="4 5">
    <name type="scientific">Alteriqipengyuania halimionae</name>
    <dbReference type="NCBI Taxonomy" id="1926630"/>
    <lineage>
        <taxon>Bacteria</taxon>
        <taxon>Pseudomonadati</taxon>
        <taxon>Pseudomonadota</taxon>
        <taxon>Alphaproteobacteria</taxon>
        <taxon>Sphingomonadales</taxon>
        <taxon>Erythrobacteraceae</taxon>
        <taxon>Alteriqipengyuania</taxon>
    </lineage>
</organism>
<dbReference type="Pfam" id="PF11954">
    <property type="entry name" value="DUF3471"/>
    <property type="match status" value="1"/>
</dbReference>
<feature type="domain" description="Peptidase S12 Pab87-related C-terminal" evidence="3">
    <location>
        <begin position="361"/>
        <end position="441"/>
    </location>
</feature>
<dbReference type="Proteomes" id="UP000429229">
    <property type="component" value="Unassembled WGS sequence"/>
</dbReference>
<feature type="domain" description="Beta-lactamase-related" evidence="2">
    <location>
        <begin position="41"/>
        <end position="346"/>
    </location>
</feature>
<accession>A0A6I4U3D8</accession>
<dbReference type="Pfam" id="PF00144">
    <property type="entry name" value="Beta-lactamase"/>
    <property type="match status" value="1"/>
</dbReference>
<name>A0A6I4U3D8_9SPHN</name>
<keyword evidence="1" id="KW-0732">Signal</keyword>
<dbReference type="OrthoDB" id="9804448at2"/>
<evidence type="ECO:0000256" key="1">
    <source>
        <dbReference type="SAM" id="SignalP"/>
    </source>
</evidence>
<keyword evidence="4" id="KW-0378">Hydrolase</keyword>
<dbReference type="InterPro" id="IPR001466">
    <property type="entry name" value="Beta-lactam-related"/>
</dbReference>
<evidence type="ECO:0000259" key="3">
    <source>
        <dbReference type="Pfam" id="PF11954"/>
    </source>
</evidence>
<keyword evidence="5" id="KW-1185">Reference proteome</keyword>
<comment type="caution">
    <text evidence="4">The sequence shown here is derived from an EMBL/GenBank/DDBJ whole genome shotgun (WGS) entry which is preliminary data.</text>
</comment>
<feature type="chain" id="PRO_5026033150" evidence="1">
    <location>
        <begin position="20"/>
        <end position="450"/>
    </location>
</feature>
<dbReference type="AlphaFoldDB" id="A0A6I4U3D8"/>
<protein>
    <submittedName>
        <fullName evidence="4">Serine hydrolase</fullName>
    </submittedName>
</protein>
<dbReference type="EMBL" id="WTYR01000001">
    <property type="protein sequence ID" value="MXP09854.1"/>
    <property type="molecule type" value="Genomic_DNA"/>
</dbReference>
<dbReference type="PANTHER" id="PTHR46825:SF9">
    <property type="entry name" value="BETA-LACTAMASE-RELATED DOMAIN-CONTAINING PROTEIN"/>
    <property type="match status" value="1"/>
</dbReference>
<dbReference type="InterPro" id="IPR050491">
    <property type="entry name" value="AmpC-like"/>
</dbReference>
<dbReference type="InterPro" id="IPR012338">
    <property type="entry name" value="Beta-lactam/transpept-like"/>
</dbReference>
<reference evidence="4 5" key="1">
    <citation type="submission" date="2019-12" db="EMBL/GenBank/DDBJ databases">
        <title>Genomic-based taxomic classification of the family Erythrobacteraceae.</title>
        <authorList>
            <person name="Xu L."/>
        </authorList>
    </citation>
    <scope>NUCLEOTIDE SEQUENCE [LARGE SCALE GENOMIC DNA]</scope>
    <source>
        <strain evidence="4 5">LMG 29519</strain>
    </source>
</reference>
<dbReference type="PANTHER" id="PTHR46825">
    <property type="entry name" value="D-ALANYL-D-ALANINE-CARBOXYPEPTIDASE/ENDOPEPTIDASE AMPH"/>
    <property type="match status" value="1"/>
</dbReference>
<feature type="signal peptide" evidence="1">
    <location>
        <begin position="1"/>
        <end position="19"/>
    </location>
</feature>
<sequence>MLRHCATAIAVLFATPALAQDPVRMDEVVSVEAEKGTFMGTALVAIGDEIVFDRGYGSANLEWDIANTPDAKFRIGSVTKQFTAAAILLLEERGQIDLDVPVKTYWPDAPAAWDAITTRHLLQHTSGITNVTDLDEFATQKFLPTTREELIAMFADKPLDFTPGEKWSYSNSGFVLLSAIIENITGETYASFVKANIFDPLGMNDTAIDVLSEIVPMRASGYSPTRDGIANAEYVDMTIPTGAGALHSTTHDLLKWQRGLFGGKLLKPASLAAMTAPGVEAMPGSTYGYGVLITEKEDGRMVWHGGGIEGFNSMLMHDPDRDITVIVLANLNGGQANDLATMLMRLARGGEVKLIDELEAAELDVASLAQYEGTYALAPTFKINVFVEGDQLKAQATNQPAFELFAQDGEEDFFFLKVIDAQVRFNRDDAGDVTSLTLYQNGHEIPGIKE</sequence>
<evidence type="ECO:0000313" key="4">
    <source>
        <dbReference type="EMBL" id="MXP09854.1"/>
    </source>
</evidence>
<proteinExistence type="predicted"/>
<dbReference type="Gene3D" id="3.40.710.10">
    <property type="entry name" value="DD-peptidase/beta-lactamase superfamily"/>
    <property type="match status" value="1"/>
</dbReference>
<dbReference type="InterPro" id="IPR021860">
    <property type="entry name" value="Peptidase_S12_Pab87-rel_C"/>
</dbReference>